<dbReference type="OrthoDB" id="5910539at2759"/>
<proteinExistence type="predicted"/>
<keyword evidence="2" id="KW-1185">Reference proteome</keyword>
<evidence type="ECO:0000313" key="2">
    <source>
        <dbReference type="Proteomes" id="UP000024635"/>
    </source>
</evidence>
<dbReference type="AlphaFoldDB" id="A0A016TTV1"/>
<gene>
    <name evidence="1" type="primary">Acey_s0077.g1093</name>
    <name evidence="1" type="ORF">Y032_0077g1093</name>
</gene>
<protein>
    <submittedName>
        <fullName evidence="1">Uncharacterized protein</fullName>
    </submittedName>
</protein>
<name>A0A016TTV1_9BILA</name>
<organism evidence="1 2">
    <name type="scientific">Ancylostoma ceylanicum</name>
    <dbReference type="NCBI Taxonomy" id="53326"/>
    <lineage>
        <taxon>Eukaryota</taxon>
        <taxon>Metazoa</taxon>
        <taxon>Ecdysozoa</taxon>
        <taxon>Nematoda</taxon>
        <taxon>Chromadorea</taxon>
        <taxon>Rhabditida</taxon>
        <taxon>Rhabditina</taxon>
        <taxon>Rhabditomorpha</taxon>
        <taxon>Strongyloidea</taxon>
        <taxon>Ancylostomatidae</taxon>
        <taxon>Ancylostomatinae</taxon>
        <taxon>Ancylostoma</taxon>
    </lineage>
</organism>
<comment type="caution">
    <text evidence="1">The sequence shown here is derived from an EMBL/GenBank/DDBJ whole genome shotgun (WGS) entry which is preliminary data.</text>
</comment>
<dbReference type="EMBL" id="JARK01001413">
    <property type="protein sequence ID" value="EYC06225.1"/>
    <property type="molecule type" value="Genomic_DNA"/>
</dbReference>
<reference evidence="2" key="1">
    <citation type="journal article" date="2015" name="Nat. Genet.">
        <title>The genome and transcriptome of the zoonotic hookworm Ancylostoma ceylanicum identify infection-specific gene families.</title>
        <authorList>
            <person name="Schwarz E.M."/>
            <person name="Hu Y."/>
            <person name="Antoshechkin I."/>
            <person name="Miller M.M."/>
            <person name="Sternberg P.W."/>
            <person name="Aroian R.V."/>
        </authorList>
    </citation>
    <scope>NUCLEOTIDE SEQUENCE</scope>
    <source>
        <strain evidence="2">HY135</strain>
    </source>
</reference>
<dbReference type="Proteomes" id="UP000024635">
    <property type="component" value="Unassembled WGS sequence"/>
</dbReference>
<sequence length="345" mass="39287">MAHSATGCVIEITQGRHVEARVNGGQIRANQIQETKGANLTTMLLTRHENDDELRAIMHKYETDPIFYPIWHSIKFELEQAFPNTKLTLYSCPMGNSELLIAFKKNRITNNCFVLYCNGDLDAEQVNEALNELCQLHTRDKETLFIGEERITKAVSSYFAETTPSETTTPYPCKLFYMNQEQINSVRELTLPKLPPGYELGSADPEKDAELITKTWRHSRQNEVEQTSRWSPSSSCTLPSSFALRDKGGLPIMWAYDPRCYQYIRAIPGALNEDVTTQLEPKQDGSPTEQHCRISFNETWVDVMFLVESTKWMTMDGLNEVTDFIATSVSRLPIGQEQGKRTRVG</sequence>
<dbReference type="STRING" id="53326.A0A016TTV1"/>
<evidence type="ECO:0000313" key="1">
    <source>
        <dbReference type="EMBL" id="EYC06225.1"/>
    </source>
</evidence>
<accession>A0A016TTV1</accession>